<accession>A0A1Q5SXY8</accession>
<proteinExistence type="predicted"/>
<comment type="caution">
    <text evidence="1">The sequence shown here is derived from an EMBL/GenBank/DDBJ whole genome shotgun (WGS) entry which is preliminary data.</text>
</comment>
<dbReference type="EMBL" id="MQMG01000028">
    <property type="protein sequence ID" value="OKO92854.1"/>
    <property type="molecule type" value="Genomic_DNA"/>
</dbReference>
<sequence length="41" mass="4915">MYRYIKVYRKKEGSQYKDSGKIENLLNIDGIVCESLYIRRA</sequence>
<gene>
    <name evidence="1" type="ORF">BRO54_2266</name>
</gene>
<dbReference type="Proteomes" id="UP000186030">
    <property type="component" value="Unassembled WGS sequence"/>
</dbReference>
<dbReference type="AlphaFoldDB" id="A0A1Q5SXY8"/>
<protein>
    <submittedName>
        <fullName evidence="1">Uncharacterized protein</fullName>
    </submittedName>
</protein>
<evidence type="ECO:0000313" key="1">
    <source>
        <dbReference type="EMBL" id="OKO92854.1"/>
    </source>
</evidence>
<reference evidence="1 2" key="1">
    <citation type="submission" date="2016-11" db="EMBL/GenBank/DDBJ databases">
        <authorList>
            <person name="Kadnikov V."/>
            <person name="Nazina T."/>
        </authorList>
    </citation>
    <scope>NUCLEOTIDE SEQUENCE [LARGE SCALE GENOMIC DNA]</scope>
    <source>
        <strain evidence="1 2">1017</strain>
    </source>
</reference>
<reference evidence="2" key="2">
    <citation type="submission" date="2017-01" db="EMBL/GenBank/DDBJ databases">
        <title>Genome sequencing and annotation of Geobacillus sp. 1017, a Hydrocarbon-Oxidizing Thermophilic Bacterium Isolated from a Heavy Oil Reservoir (China).</title>
        <authorList>
            <person name="Kadnikov V.V."/>
            <person name="Mardanov A.V."/>
            <person name="Poltaraus A.B."/>
            <person name="Sokolova D.S."/>
            <person name="Semenova E.M."/>
            <person name="Ravin N.V."/>
            <person name="Tourova T.P."/>
            <person name="Nazina T.N."/>
        </authorList>
    </citation>
    <scope>NUCLEOTIDE SEQUENCE [LARGE SCALE GENOMIC DNA]</scope>
    <source>
        <strain evidence="2">1017</strain>
    </source>
</reference>
<name>A0A1Q5SXY8_9BACL</name>
<organism evidence="1 2">
    <name type="scientific">Geobacillus proteiniphilus</name>
    <dbReference type="NCBI Taxonomy" id="860353"/>
    <lineage>
        <taxon>Bacteria</taxon>
        <taxon>Bacillati</taxon>
        <taxon>Bacillota</taxon>
        <taxon>Bacilli</taxon>
        <taxon>Bacillales</taxon>
        <taxon>Anoxybacillaceae</taxon>
        <taxon>Geobacillus</taxon>
    </lineage>
</organism>
<evidence type="ECO:0000313" key="2">
    <source>
        <dbReference type="Proteomes" id="UP000186030"/>
    </source>
</evidence>